<feature type="compositionally biased region" description="Polar residues" evidence="1">
    <location>
        <begin position="221"/>
        <end position="239"/>
    </location>
</feature>
<feature type="domain" description="CBM20" evidence="2">
    <location>
        <begin position="523"/>
        <end position="630"/>
    </location>
</feature>
<evidence type="ECO:0000313" key="3">
    <source>
        <dbReference type="EMBL" id="CAI2360871.1"/>
    </source>
</evidence>
<dbReference type="AlphaFoldDB" id="A0AAD1X7T3"/>
<evidence type="ECO:0000259" key="2">
    <source>
        <dbReference type="PROSITE" id="PS51166"/>
    </source>
</evidence>
<dbReference type="InterPro" id="IPR013783">
    <property type="entry name" value="Ig-like_fold"/>
</dbReference>
<feature type="region of interest" description="Disordered" evidence="1">
    <location>
        <begin position="1"/>
        <end position="44"/>
    </location>
</feature>
<feature type="compositionally biased region" description="Polar residues" evidence="1">
    <location>
        <begin position="1"/>
        <end position="15"/>
    </location>
</feature>
<feature type="compositionally biased region" description="Basic and acidic residues" evidence="1">
    <location>
        <begin position="283"/>
        <end position="296"/>
    </location>
</feature>
<feature type="region of interest" description="Disordered" evidence="1">
    <location>
        <begin position="66"/>
        <end position="100"/>
    </location>
</feature>
<feature type="region of interest" description="Disordered" evidence="1">
    <location>
        <begin position="199"/>
        <end position="469"/>
    </location>
</feature>
<dbReference type="InterPro" id="IPR013784">
    <property type="entry name" value="Carb-bd-like_fold"/>
</dbReference>
<name>A0AAD1X7T3_EUPCR</name>
<organism evidence="3 4">
    <name type="scientific">Euplotes crassus</name>
    <dbReference type="NCBI Taxonomy" id="5936"/>
    <lineage>
        <taxon>Eukaryota</taxon>
        <taxon>Sar</taxon>
        <taxon>Alveolata</taxon>
        <taxon>Ciliophora</taxon>
        <taxon>Intramacronucleata</taxon>
        <taxon>Spirotrichea</taxon>
        <taxon>Hypotrichia</taxon>
        <taxon>Euplotida</taxon>
        <taxon>Euplotidae</taxon>
        <taxon>Moneuplotes</taxon>
    </lineage>
</organism>
<feature type="compositionally biased region" description="Basic and acidic residues" evidence="1">
    <location>
        <begin position="412"/>
        <end position="438"/>
    </location>
</feature>
<dbReference type="SMART" id="SM01065">
    <property type="entry name" value="CBM_2"/>
    <property type="match status" value="1"/>
</dbReference>
<feature type="compositionally biased region" description="Polar residues" evidence="1">
    <location>
        <begin position="25"/>
        <end position="37"/>
    </location>
</feature>
<sequence length="657" mass="73842">MDSTNRSLSKLTQETESSKRKKRNFQNLALQAFSPSKTMPKRSAFTQFKTKGQVLASIMQTPTKMIDLSADSSTEDTGKTPSSSTHLSGSKTNRSTGRYDFSRTFELAKPKKRVVALQKNFISKKDDIKKLPTNSTTRRPKLQTAASVKSFDVQAVKKRGSLTQNTISYMNKLSGKLAKDPETPSTKKCLNKTERFTIPKQHNPTTCRKRIGSKAHEEIKSQMNQKVTTTKKINKNQQAALDRDKAKPGSSIRKSRPTVRGLGRNKTSPGVLEQAGATPQKQVQEKVQEDQKEPKKPRISKQVEAPEGLLKIEESLKRGEEALSLKETDTLNFTEETKTSEAQKTNSEKDSIQDYSHQNKKDTHCEKKEAQKCSAKESLIADSAKKREDETEETKVCEEQDTIKNNTTQNIKENKPKCKEEKKKEFKDKTKILEEKKVSTPASDQFKTSPSPSQNLQNSSKITNQKSNSPALAQNCVSNTQKLSKNSPSNSLPSKSPISKTISKPKSSIDPKLTNPAKPTSPKFQKPISSVLFRVRYVTVPGQDLYISGDIKELGEWTKTDLGLPMRWTADHIWVAKWSTEELPKKFSFRFIVEEIDKSITTENRDVRLFNLTKIEAALKKVRDNKGVQGIAIDEGSTLLAFDETQTTAVLTYLWEE</sequence>
<dbReference type="Pfam" id="PF00686">
    <property type="entry name" value="CBM_20"/>
    <property type="match status" value="1"/>
</dbReference>
<dbReference type="InterPro" id="IPR002044">
    <property type="entry name" value="CBM20"/>
</dbReference>
<proteinExistence type="predicted"/>
<dbReference type="GO" id="GO:2001070">
    <property type="term" value="F:starch binding"/>
    <property type="evidence" value="ECO:0007669"/>
    <property type="project" value="InterPro"/>
</dbReference>
<feature type="compositionally biased region" description="Low complexity" evidence="1">
    <location>
        <begin position="482"/>
        <end position="512"/>
    </location>
</feature>
<dbReference type="Proteomes" id="UP001295684">
    <property type="component" value="Unassembled WGS sequence"/>
</dbReference>
<evidence type="ECO:0000313" key="4">
    <source>
        <dbReference type="Proteomes" id="UP001295684"/>
    </source>
</evidence>
<gene>
    <name evidence="3" type="ORF">ECRASSUSDP1_LOCUS2178</name>
</gene>
<feature type="compositionally biased region" description="Basic and acidic residues" evidence="1">
    <location>
        <begin position="383"/>
        <end position="402"/>
    </location>
</feature>
<feature type="region of interest" description="Disordered" evidence="1">
    <location>
        <begin position="481"/>
        <end position="522"/>
    </location>
</feature>
<keyword evidence="4" id="KW-1185">Reference proteome</keyword>
<dbReference type="EMBL" id="CAMPGE010002065">
    <property type="protein sequence ID" value="CAI2360871.1"/>
    <property type="molecule type" value="Genomic_DNA"/>
</dbReference>
<feature type="compositionally biased region" description="Basic and acidic residues" evidence="1">
    <location>
        <begin position="310"/>
        <end position="375"/>
    </location>
</feature>
<dbReference type="Gene3D" id="2.60.40.10">
    <property type="entry name" value="Immunoglobulins"/>
    <property type="match status" value="1"/>
</dbReference>
<evidence type="ECO:0000256" key="1">
    <source>
        <dbReference type="SAM" id="MobiDB-lite"/>
    </source>
</evidence>
<feature type="compositionally biased region" description="Polar residues" evidence="1">
    <location>
        <begin position="79"/>
        <end position="96"/>
    </location>
</feature>
<dbReference type="PROSITE" id="PS51166">
    <property type="entry name" value="CBM20"/>
    <property type="match status" value="1"/>
</dbReference>
<accession>A0AAD1X7T3</accession>
<feature type="compositionally biased region" description="Low complexity" evidence="1">
    <location>
        <begin position="449"/>
        <end position="460"/>
    </location>
</feature>
<dbReference type="SUPFAM" id="SSF49452">
    <property type="entry name" value="Starch-binding domain-like"/>
    <property type="match status" value="1"/>
</dbReference>
<reference evidence="3" key="1">
    <citation type="submission" date="2023-07" db="EMBL/GenBank/DDBJ databases">
        <authorList>
            <consortium name="AG Swart"/>
            <person name="Singh M."/>
            <person name="Singh A."/>
            <person name="Seah K."/>
            <person name="Emmerich C."/>
        </authorList>
    </citation>
    <scope>NUCLEOTIDE SEQUENCE</scope>
    <source>
        <strain evidence="3">DP1</strain>
    </source>
</reference>
<comment type="caution">
    <text evidence="3">The sequence shown here is derived from an EMBL/GenBank/DDBJ whole genome shotgun (WGS) entry which is preliminary data.</text>
</comment>
<protein>
    <recommendedName>
        <fullName evidence="2">CBM20 domain-containing protein</fullName>
    </recommendedName>
</protein>